<accession>A0A517LZ38</accession>
<reference evidence="1 2" key="1">
    <citation type="submission" date="2019-02" db="EMBL/GenBank/DDBJ databases">
        <title>Deep-cultivation of Planctomycetes and their phenomic and genomic characterization uncovers novel biology.</title>
        <authorList>
            <person name="Wiegand S."/>
            <person name="Jogler M."/>
            <person name="Boedeker C."/>
            <person name="Pinto D."/>
            <person name="Vollmers J."/>
            <person name="Rivas-Marin E."/>
            <person name="Kohn T."/>
            <person name="Peeters S.H."/>
            <person name="Heuer A."/>
            <person name="Rast P."/>
            <person name="Oberbeckmann S."/>
            <person name="Bunk B."/>
            <person name="Jeske O."/>
            <person name="Meyerdierks A."/>
            <person name="Storesund J.E."/>
            <person name="Kallscheuer N."/>
            <person name="Luecker S."/>
            <person name="Lage O.M."/>
            <person name="Pohl T."/>
            <person name="Merkel B.J."/>
            <person name="Hornburger P."/>
            <person name="Mueller R.-W."/>
            <person name="Bruemmer F."/>
            <person name="Labrenz M."/>
            <person name="Spormann A.M."/>
            <person name="Op den Camp H."/>
            <person name="Overmann J."/>
            <person name="Amann R."/>
            <person name="Jetten M.S.M."/>
            <person name="Mascher T."/>
            <person name="Medema M.H."/>
            <person name="Devos D.P."/>
            <person name="Kaster A.-K."/>
            <person name="Ovreas L."/>
            <person name="Rohde M."/>
            <person name="Galperin M.Y."/>
            <person name="Jogler C."/>
        </authorList>
    </citation>
    <scope>NUCLEOTIDE SEQUENCE [LARGE SCALE GENOMIC DNA]</scope>
    <source>
        <strain evidence="1 2">EC9</strain>
    </source>
</reference>
<gene>
    <name evidence="1" type="ORF">EC9_20650</name>
</gene>
<dbReference type="Proteomes" id="UP000319557">
    <property type="component" value="Chromosome"/>
</dbReference>
<dbReference type="AlphaFoldDB" id="A0A517LZ38"/>
<keyword evidence="2" id="KW-1185">Reference proteome</keyword>
<dbReference type="EMBL" id="CP036261">
    <property type="protein sequence ID" value="QDS87882.1"/>
    <property type="molecule type" value="Genomic_DNA"/>
</dbReference>
<protein>
    <submittedName>
        <fullName evidence="1">Uncharacterized protein</fullName>
    </submittedName>
</protein>
<dbReference type="RefSeq" id="WP_261342924.1">
    <property type="nucleotide sequence ID" value="NZ_CP036261.1"/>
</dbReference>
<name>A0A517LZ38_9BACT</name>
<dbReference type="KEGG" id="ruv:EC9_20650"/>
<evidence type="ECO:0000313" key="1">
    <source>
        <dbReference type="EMBL" id="QDS87882.1"/>
    </source>
</evidence>
<proteinExistence type="predicted"/>
<organism evidence="1 2">
    <name type="scientific">Rosistilla ulvae</name>
    <dbReference type="NCBI Taxonomy" id="1930277"/>
    <lineage>
        <taxon>Bacteria</taxon>
        <taxon>Pseudomonadati</taxon>
        <taxon>Planctomycetota</taxon>
        <taxon>Planctomycetia</taxon>
        <taxon>Pirellulales</taxon>
        <taxon>Pirellulaceae</taxon>
        <taxon>Rosistilla</taxon>
    </lineage>
</organism>
<evidence type="ECO:0000313" key="2">
    <source>
        <dbReference type="Proteomes" id="UP000319557"/>
    </source>
</evidence>
<sequence length="43" mass="4781">MFARQLAYRQSSGLDVGPGFFATCNNGIMPIALLKKMKHKILL</sequence>